<evidence type="ECO:0000259" key="6">
    <source>
        <dbReference type="Pfam" id="PF12867"/>
    </source>
</evidence>
<evidence type="ECO:0000259" key="5">
    <source>
        <dbReference type="Pfam" id="PF03781"/>
    </source>
</evidence>
<evidence type="ECO:0000256" key="3">
    <source>
        <dbReference type="ARBA" id="ARBA00037882"/>
    </source>
</evidence>
<dbReference type="Gene3D" id="3.90.1580.10">
    <property type="entry name" value="paralog of FGE (formylglycine-generating enzyme)"/>
    <property type="match status" value="1"/>
</dbReference>
<comment type="catalytic activity">
    <reaction evidence="4">
        <text>gamma-L-glutamyl-L-cysteine + hercynine + O2 = gamma-L-glutamyl-hercynylcysteine S-oxide + H2O</text>
        <dbReference type="Rhea" id="RHEA:42672"/>
        <dbReference type="ChEBI" id="CHEBI:15377"/>
        <dbReference type="ChEBI" id="CHEBI:15379"/>
        <dbReference type="ChEBI" id="CHEBI:15781"/>
        <dbReference type="ChEBI" id="CHEBI:58173"/>
        <dbReference type="ChEBI" id="CHEBI:82703"/>
        <dbReference type="EC" id="1.14.99.50"/>
    </reaction>
</comment>
<comment type="pathway">
    <text evidence="3 4">Amino-acid biosynthesis; ergothioneine biosynthesis.</text>
</comment>
<keyword evidence="2 4" id="KW-0408">Iron</keyword>
<reference evidence="7 8" key="1">
    <citation type="submission" date="2016-06" db="EMBL/GenBank/DDBJ databases">
        <authorList>
            <person name="Kjaerup R.B."/>
            <person name="Dalgaard T.S."/>
            <person name="Juul-Madsen H.R."/>
        </authorList>
    </citation>
    <scope>NUCLEOTIDE SEQUENCE [LARGE SCALE GENOMIC DNA]</scope>
    <source>
        <strain evidence="7 8">1165133.8</strain>
    </source>
</reference>
<feature type="domain" description="Sulfatase-modifying factor enzyme-like" evidence="5">
    <location>
        <begin position="166"/>
        <end position="420"/>
    </location>
</feature>
<dbReference type="RefSeq" id="WP_065146993.1">
    <property type="nucleotide sequence ID" value="NZ_LZLS01000223.1"/>
</dbReference>
<feature type="binding site" evidence="4">
    <location>
        <begin position="82"/>
        <end position="85"/>
    </location>
    <ligand>
        <name>gamma-L-glutamyl-L-cysteine</name>
        <dbReference type="ChEBI" id="CHEBI:58173"/>
    </ligand>
</feature>
<keyword evidence="4" id="KW-0479">Metal-binding</keyword>
<dbReference type="AlphaFoldDB" id="A0A1A3NGH1"/>
<dbReference type="SUPFAM" id="SSF56436">
    <property type="entry name" value="C-type lectin-like"/>
    <property type="match status" value="1"/>
</dbReference>
<feature type="binding site" evidence="4">
    <location>
        <position position="129"/>
    </location>
    <ligand>
        <name>Fe cation</name>
        <dbReference type="ChEBI" id="CHEBI:24875"/>
    </ligand>
</feature>
<feature type="binding site" evidence="4">
    <location>
        <position position="46"/>
    </location>
    <ligand>
        <name>Fe cation</name>
        <dbReference type="ChEBI" id="CHEBI:24875"/>
    </ligand>
</feature>
<evidence type="ECO:0000256" key="2">
    <source>
        <dbReference type="ARBA" id="ARBA00023004"/>
    </source>
</evidence>
<dbReference type="InterPro" id="IPR042095">
    <property type="entry name" value="SUMF_sf"/>
</dbReference>
<evidence type="ECO:0000313" key="8">
    <source>
        <dbReference type="Proteomes" id="UP000093928"/>
    </source>
</evidence>
<feature type="domain" description="DinB-like" evidence="6">
    <location>
        <begin position="11"/>
        <end position="136"/>
    </location>
</feature>
<gene>
    <name evidence="4" type="primary">egtB</name>
    <name evidence="7" type="ORF">A5634_12805</name>
</gene>
<dbReference type="Pfam" id="PF12867">
    <property type="entry name" value="DinB_2"/>
    <property type="match status" value="1"/>
</dbReference>
<feature type="binding site" evidence="4">
    <location>
        <position position="405"/>
    </location>
    <ligand>
        <name>gamma-L-glutamyl-L-cysteine</name>
        <dbReference type="ChEBI" id="CHEBI:58173"/>
    </ligand>
</feature>
<dbReference type="PANTHER" id="PTHR23150">
    <property type="entry name" value="SULFATASE MODIFYING FACTOR 1, 2"/>
    <property type="match status" value="1"/>
</dbReference>
<comment type="caution">
    <text evidence="7">The sequence shown here is derived from an EMBL/GenBank/DDBJ whole genome shotgun (WGS) entry which is preliminary data.</text>
</comment>
<dbReference type="OrthoDB" id="9768004at2"/>
<dbReference type="NCBIfam" id="TIGR03440">
    <property type="entry name" value="egtB_TIGR03440"/>
    <property type="match status" value="1"/>
</dbReference>
<proteinExistence type="inferred from homology"/>
<accession>A0A1A3NGH1</accession>
<dbReference type="InterPro" id="IPR032890">
    <property type="entry name" value="EgtB_Actinobacteria"/>
</dbReference>
<evidence type="ECO:0000313" key="7">
    <source>
        <dbReference type="EMBL" id="OBK20435.1"/>
    </source>
</evidence>
<keyword evidence="1 4" id="KW-0560">Oxidoreductase</keyword>
<dbReference type="PANTHER" id="PTHR23150:SF36">
    <property type="entry name" value="HERCYNINE OXYGENASE"/>
    <property type="match status" value="1"/>
</dbReference>
<dbReference type="Proteomes" id="UP000093928">
    <property type="component" value="Unassembled WGS sequence"/>
</dbReference>
<dbReference type="InterPro" id="IPR005532">
    <property type="entry name" value="SUMF_dom"/>
</dbReference>
<sequence>MTARQGLADDLERARTRTLRLVDFDDAELRRQYDPLMSPLVWDLAHIGQQEELWLLRGGDPRRPGLLAPEIEGLYDAFVHSRASRVELPLLSPAKARSFCRTIRDAALDALAALPEEAEDFQFGLVISHENQHDETMLQALNLRTGAPLLKETGAVPPGRPELSGTSVLVPGGPFRLGVDAADEPYSLDNERPAHVVEVPNFRIGRVPVTNREWREFISDGGYDQPRWWSDRGWQHRRQTGLSAPQFWNTDTRTRFGYVEDIPPDEPVQHVSYFEAEAYAAWAGARLPTEVEWEKACAWDPATNTRRRYPWGSEQPEGRANLGGTALGPAPVGAYPQGASACGAEQMLGDVWEWTSSPLRPWPGFVPMIYERYSQPFFDGDYRVLRGGSWAVEQSILRPSFRNWDHPYRRQIFSGVRLAWDV</sequence>
<dbReference type="GO" id="GO:0005506">
    <property type="term" value="F:iron ion binding"/>
    <property type="evidence" value="ECO:0007669"/>
    <property type="project" value="UniProtKB-UniRule"/>
</dbReference>
<dbReference type="GO" id="GO:0044875">
    <property type="term" value="F:gamma-glutamyl hercynylcysteine sulfoxide synthase activity"/>
    <property type="evidence" value="ECO:0007669"/>
    <property type="project" value="UniProtKB-EC"/>
</dbReference>
<dbReference type="UniPathway" id="UPA01014"/>
<dbReference type="InterPro" id="IPR017806">
    <property type="entry name" value="EgtB"/>
</dbReference>
<name>A0A1A3NGH1_MYCAS</name>
<dbReference type="Pfam" id="PF03781">
    <property type="entry name" value="FGE-sulfatase"/>
    <property type="match status" value="1"/>
</dbReference>
<dbReference type="InterPro" id="IPR016187">
    <property type="entry name" value="CTDL_fold"/>
</dbReference>
<comment type="cofactor">
    <cofactor evidence="4">
        <name>Fe(2+)</name>
        <dbReference type="ChEBI" id="CHEBI:29033"/>
    </cofactor>
</comment>
<dbReference type="EMBL" id="LZLS01000223">
    <property type="protein sequence ID" value="OBK20435.1"/>
    <property type="molecule type" value="Genomic_DNA"/>
</dbReference>
<dbReference type="SUPFAM" id="SSF109854">
    <property type="entry name" value="DinB/YfiT-like putative metalloenzymes"/>
    <property type="match status" value="1"/>
</dbReference>
<dbReference type="InterPro" id="IPR034660">
    <property type="entry name" value="DinB/YfiT-like"/>
</dbReference>
<evidence type="ECO:0000256" key="1">
    <source>
        <dbReference type="ARBA" id="ARBA00023002"/>
    </source>
</evidence>
<feature type="binding site" evidence="4">
    <location>
        <position position="409"/>
    </location>
    <ligand>
        <name>gamma-L-glutamyl-L-cysteine</name>
        <dbReference type="ChEBI" id="CHEBI:58173"/>
    </ligand>
</feature>
<keyword evidence="4" id="KW-0503">Monooxygenase</keyword>
<dbReference type="HAMAP" id="MF_02035">
    <property type="entry name" value="EgtB"/>
    <property type="match status" value="1"/>
</dbReference>
<protein>
    <recommendedName>
        <fullName evidence="4">Hercynine oxygenase</fullName>
        <ecNumber evidence="4">1.14.99.50</ecNumber>
    </recommendedName>
    <alternativeName>
        <fullName evidence="4">Gamma-glutamyl hercynylcysteine S-oxide synthase</fullName>
    </alternativeName>
</protein>
<feature type="binding site" evidence="4">
    <location>
        <position position="133"/>
    </location>
    <ligand>
        <name>Fe cation</name>
        <dbReference type="ChEBI" id="CHEBI:24875"/>
    </ligand>
</feature>
<comment type="function">
    <text evidence="4">Catalyzes the oxidative sulfurization of hercynine (N-alpha,N-alpha,N-alpha-trimethyl-L-histidine) into hercynyl-gamma-L-glutamyl-L-cysteine sulfoxide, a step in the biosynthesis pathway of ergothioneine.</text>
</comment>
<comment type="similarity">
    <text evidence="4">Belongs to the EgtB family.</text>
</comment>
<dbReference type="EC" id="1.14.99.50" evidence="4"/>
<evidence type="ECO:0000256" key="4">
    <source>
        <dbReference type="HAMAP-Rule" id="MF_02035"/>
    </source>
</evidence>
<organism evidence="7 8">
    <name type="scientific">Mycobacterium asiaticum</name>
    <dbReference type="NCBI Taxonomy" id="1790"/>
    <lineage>
        <taxon>Bacteria</taxon>
        <taxon>Bacillati</taxon>
        <taxon>Actinomycetota</taxon>
        <taxon>Actinomycetes</taxon>
        <taxon>Mycobacteriales</taxon>
        <taxon>Mycobacteriaceae</taxon>
        <taxon>Mycobacterium</taxon>
    </lineage>
</organism>
<dbReference type="InterPro" id="IPR024775">
    <property type="entry name" value="DinB-like"/>
</dbReference>
<dbReference type="InterPro" id="IPR051043">
    <property type="entry name" value="Sulfatase_Mod_Factor_Kinase"/>
</dbReference>